<evidence type="ECO:0000256" key="3">
    <source>
        <dbReference type="ARBA" id="ARBA00022840"/>
    </source>
</evidence>
<keyword evidence="4" id="KW-0479">Metal-binding</keyword>
<dbReference type="PANTHER" id="PTHR23407">
    <property type="entry name" value="ATPASE INHIBITOR/5-FORMYLTETRAHYDROFOLATE CYCLO-LIGASE"/>
    <property type="match status" value="1"/>
</dbReference>
<dbReference type="Gene3D" id="3.40.50.10420">
    <property type="entry name" value="NagB/RpiA/CoA transferase-like"/>
    <property type="match status" value="1"/>
</dbReference>
<comment type="similarity">
    <text evidence="1 4">Belongs to the 5-formyltetrahydrofolate cyclo-ligase family.</text>
</comment>
<dbReference type="InterPro" id="IPR002698">
    <property type="entry name" value="FTHF_cligase"/>
</dbReference>
<keyword evidence="5" id="KW-0436">Ligase</keyword>
<keyword evidence="6" id="KW-1185">Reference proteome</keyword>
<evidence type="ECO:0000256" key="4">
    <source>
        <dbReference type="RuleBase" id="RU361279"/>
    </source>
</evidence>
<dbReference type="EC" id="6.3.3.2" evidence="4"/>
<comment type="caution">
    <text evidence="5">The sequence shown here is derived from an EMBL/GenBank/DDBJ whole genome shotgun (WGS) entry which is preliminary data.</text>
</comment>
<keyword evidence="4" id="KW-0460">Magnesium</keyword>
<dbReference type="PIRSF" id="PIRSF006806">
    <property type="entry name" value="FTHF_cligase"/>
    <property type="match status" value="1"/>
</dbReference>
<comment type="catalytic activity">
    <reaction evidence="4">
        <text>(6S)-5-formyl-5,6,7,8-tetrahydrofolate + ATP = (6R)-5,10-methenyltetrahydrofolate + ADP + phosphate</text>
        <dbReference type="Rhea" id="RHEA:10488"/>
        <dbReference type="ChEBI" id="CHEBI:30616"/>
        <dbReference type="ChEBI" id="CHEBI:43474"/>
        <dbReference type="ChEBI" id="CHEBI:57455"/>
        <dbReference type="ChEBI" id="CHEBI:57457"/>
        <dbReference type="ChEBI" id="CHEBI:456216"/>
        <dbReference type="EC" id="6.3.3.2"/>
    </reaction>
</comment>
<protein>
    <recommendedName>
        <fullName evidence="4">5-formyltetrahydrofolate cyclo-ligase</fullName>
        <ecNumber evidence="4">6.3.3.2</ecNumber>
    </recommendedName>
</protein>
<proteinExistence type="inferred from homology"/>
<dbReference type="Pfam" id="PF01812">
    <property type="entry name" value="5-FTHF_cyc-lig"/>
    <property type="match status" value="1"/>
</dbReference>
<dbReference type="Proteomes" id="UP001446032">
    <property type="component" value="Unassembled WGS sequence"/>
</dbReference>
<evidence type="ECO:0000313" key="5">
    <source>
        <dbReference type="EMBL" id="MEQ2359889.1"/>
    </source>
</evidence>
<dbReference type="InterPro" id="IPR037171">
    <property type="entry name" value="NagB/RpiA_transferase-like"/>
</dbReference>
<keyword evidence="2 4" id="KW-0547">Nucleotide-binding</keyword>
<gene>
    <name evidence="5" type="ORF">WMO75_16475</name>
</gene>
<name>A0ABV1ANW2_9FIRM</name>
<sequence>MEEKKLIRKQIFKLRKECTDSQVEAWSRQIAQKVAELPEFQSAQKILAYADYNHEVMTGFIIEEAWKQGKEVAVPKVVGQDMVFYKLTDFSQLEKGYFGIPEPARGEIVQWEDAMMVMPGVAFDPQNHRVGYGGGFYDRFLEKHLQIKRVAVAFDFQILPSVPTEPTDISPEIIVTENKIYQLTK</sequence>
<comment type="cofactor">
    <cofactor evidence="4">
        <name>Mg(2+)</name>
        <dbReference type="ChEBI" id="CHEBI:18420"/>
    </cofactor>
</comment>
<dbReference type="RefSeq" id="WP_022215054.1">
    <property type="nucleotide sequence ID" value="NZ_JBBMEI010000079.1"/>
</dbReference>
<dbReference type="EMBL" id="JBBMEI010000079">
    <property type="protein sequence ID" value="MEQ2359889.1"/>
    <property type="molecule type" value="Genomic_DNA"/>
</dbReference>
<dbReference type="GO" id="GO:0030272">
    <property type="term" value="F:5-formyltetrahydrofolate cyclo-ligase activity"/>
    <property type="evidence" value="ECO:0007669"/>
    <property type="project" value="UniProtKB-EC"/>
</dbReference>
<evidence type="ECO:0000313" key="6">
    <source>
        <dbReference type="Proteomes" id="UP001446032"/>
    </source>
</evidence>
<dbReference type="PANTHER" id="PTHR23407:SF1">
    <property type="entry name" value="5-FORMYLTETRAHYDROFOLATE CYCLO-LIGASE"/>
    <property type="match status" value="1"/>
</dbReference>
<accession>A0ABV1ANW2</accession>
<evidence type="ECO:0000256" key="1">
    <source>
        <dbReference type="ARBA" id="ARBA00010638"/>
    </source>
</evidence>
<dbReference type="SUPFAM" id="SSF100950">
    <property type="entry name" value="NagB/RpiA/CoA transferase-like"/>
    <property type="match status" value="1"/>
</dbReference>
<organism evidence="5 6">
    <name type="scientific">Blautia intestinihominis</name>
    <dbReference type="NCBI Taxonomy" id="3133152"/>
    <lineage>
        <taxon>Bacteria</taxon>
        <taxon>Bacillati</taxon>
        <taxon>Bacillota</taxon>
        <taxon>Clostridia</taxon>
        <taxon>Lachnospirales</taxon>
        <taxon>Lachnospiraceae</taxon>
        <taxon>Blautia</taxon>
    </lineage>
</organism>
<evidence type="ECO:0000256" key="2">
    <source>
        <dbReference type="ARBA" id="ARBA00022741"/>
    </source>
</evidence>
<reference evidence="5 6" key="1">
    <citation type="submission" date="2024-03" db="EMBL/GenBank/DDBJ databases">
        <title>Human intestinal bacterial collection.</title>
        <authorList>
            <person name="Pauvert C."/>
            <person name="Hitch T.C.A."/>
            <person name="Clavel T."/>
        </authorList>
    </citation>
    <scope>NUCLEOTIDE SEQUENCE [LARGE SCALE GENOMIC DNA]</scope>
    <source>
        <strain evidence="5 6">CLA-AA-H95</strain>
    </source>
</reference>
<dbReference type="NCBIfam" id="TIGR02727">
    <property type="entry name" value="MTHFS_bact"/>
    <property type="match status" value="1"/>
</dbReference>
<keyword evidence="3 4" id="KW-0067">ATP-binding</keyword>
<dbReference type="InterPro" id="IPR024185">
    <property type="entry name" value="FTHF_cligase-like_sf"/>
</dbReference>